<dbReference type="Pfam" id="PF22570">
    <property type="entry name" value="LiaF-TM"/>
    <property type="match status" value="1"/>
</dbReference>
<feature type="transmembrane region" description="Helical" evidence="2">
    <location>
        <begin position="127"/>
        <end position="146"/>
    </location>
</feature>
<feature type="transmembrane region" description="Helical" evidence="2">
    <location>
        <begin position="158"/>
        <end position="177"/>
    </location>
</feature>
<comment type="caution">
    <text evidence="4">The sequence shown here is derived from an EMBL/GenBank/DDBJ whole genome shotgun (WGS) entry which is preliminary data.</text>
</comment>
<name>A0ABR6ZTV0_9BURK</name>
<evidence type="ECO:0000259" key="3">
    <source>
        <dbReference type="Pfam" id="PF22570"/>
    </source>
</evidence>
<evidence type="ECO:0000256" key="1">
    <source>
        <dbReference type="SAM" id="MobiDB-lite"/>
    </source>
</evidence>
<evidence type="ECO:0000313" key="4">
    <source>
        <dbReference type="EMBL" id="MBC3919282.1"/>
    </source>
</evidence>
<reference evidence="4 5" key="1">
    <citation type="submission" date="2020-08" db="EMBL/GenBank/DDBJ databases">
        <title>Novel species isolated from subtropical streams in China.</title>
        <authorList>
            <person name="Lu H."/>
        </authorList>
    </citation>
    <scope>NUCLEOTIDE SEQUENCE [LARGE SCALE GENOMIC DNA]</scope>
    <source>
        <strain evidence="4 5">CY18W</strain>
    </source>
</reference>
<keyword evidence="2" id="KW-0812">Transmembrane</keyword>
<evidence type="ECO:0000256" key="2">
    <source>
        <dbReference type="SAM" id="Phobius"/>
    </source>
</evidence>
<keyword evidence="5" id="KW-1185">Reference proteome</keyword>
<dbReference type="EMBL" id="JACOGF010000009">
    <property type="protein sequence ID" value="MBC3919282.1"/>
    <property type="molecule type" value="Genomic_DNA"/>
</dbReference>
<sequence>MVKPTASQFCPAKRPSSANYRRFASFADTGATNALGLGILTSPDKNRQISRTFAPASTRTSVFNASMLAPLSDQQDSAGPQQLKKGNRMTSERDNQSLSKGNFFFGLTLIVAGCVFLMDHMDMLNAMDYWFLLPAMIAVSGLVDIISPGKPQHIAKGCFNLVFAFWLYVSIEHMWGWSFRTSWPLLLIAFGLQHFVGGLLAARK</sequence>
<dbReference type="InterPro" id="IPR054331">
    <property type="entry name" value="LiaF_TM"/>
</dbReference>
<proteinExistence type="predicted"/>
<accession>A0ABR6ZTV0</accession>
<feature type="transmembrane region" description="Helical" evidence="2">
    <location>
        <begin position="103"/>
        <end position="121"/>
    </location>
</feature>
<evidence type="ECO:0000313" key="5">
    <source>
        <dbReference type="Proteomes" id="UP000650424"/>
    </source>
</evidence>
<feature type="region of interest" description="Disordered" evidence="1">
    <location>
        <begin position="72"/>
        <end position="94"/>
    </location>
</feature>
<keyword evidence="2" id="KW-0472">Membrane</keyword>
<protein>
    <recommendedName>
        <fullName evidence="3">LiaF transmembrane domain-containing protein</fullName>
    </recommendedName>
</protein>
<dbReference type="RefSeq" id="WP_186948551.1">
    <property type="nucleotide sequence ID" value="NZ_JACOGF010000009.1"/>
</dbReference>
<gene>
    <name evidence="4" type="ORF">H8L32_17465</name>
</gene>
<dbReference type="Proteomes" id="UP000650424">
    <property type="component" value="Unassembled WGS sequence"/>
</dbReference>
<feature type="transmembrane region" description="Helical" evidence="2">
    <location>
        <begin position="183"/>
        <end position="202"/>
    </location>
</feature>
<feature type="domain" description="LiaF transmembrane" evidence="3">
    <location>
        <begin position="104"/>
        <end position="194"/>
    </location>
</feature>
<keyword evidence="2" id="KW-1133">Transmembrane helix</keyword>
<organism evidence="4 5">
    <name type="scientific">Undibacterium hunanense</name>
    <dbReference type="NCBI Taxonomy" id="2762292"/>
    <lineage>
        <taxon>Bacteria</taxon>
        <taxon>Pseudomonadati</taxon>
        <taxon>Pseudomonadota</taxon>
        <taxon>Betaproteobacteria</taxon>
        <taxon>Burkholderiales</taxon>
        <taxon>Oxalobacteraceae</taxon>
        <taxon>Undibacterium</taxon>
    </lineage>
</organism>